<keyword evidence="5" id="KW-0255">Endonuclease</keyword>
<dbReference type="PANTHER" id="PTHR46986:SF1">
    <property type="entry name" value="ENDORIBONUCLEASE YBEY, CHLOROPLASTIC"/>
    <property type="match status" value="1"/>
</dbReference>
<sequence>MPSKAVLAGFFLALYLPRATHCAALARSVRAPWRAVSRRGAHAAPLCARLGVRLQSCGVGGAEDVGDDEDESSEDVSEEEMEAAIAAAIRAAGCIESLDAAFYDDDDDDDGSGDRGRGSGVHVLVDFVGSGLSDGDVAWLSAQCETLLEAAGRATCGLTVRLTGNEEVRRLNREYRGKDAPTDILSFSPSAVVGSTPGAGQLLGELAISIPYVESSIAADAQLSEVARAADEARGGAYGRLARERTVARRLPLLVVHGICHLLGHDHETDSEYAEMLKMEEELLSAMD</sequence>
<protein>
    <submittedName>
        <fullName evidence="9">Uncharacterized protein</fullName>
    </submittedName>
</protein>
<evidence type="ECO:0000256" key="2">
    <source>
        <dbReference type="ARBA" id="ARBA00010875"/>
    </source>
</evidence>
<dbReference type="NCBIfam" id="TIGR00043">
    <property type="entry name" value="rRNA maturation RNase YbeY"/>
    <property type="match status" value="1"/>
</dbReference>
<accession>A0A8J5XUA4</accession>
<dbReference type="GO" id="GO:0046872">
    <property type="term" value="F:metal ion binding"/>
    <property type="evidence" value="ECO:0007669"/>
    <property type="project" value="UniProtKB-KW"/>
</dbReference>
<evidence type="ECO:0000256" key="4">
    <source>
        <dbReference type="ARBA" id="ARBA00022723"/>
    </source>
</evidence>
<dbReference type="HAMAP" id="MF_00009">
    <property type="entry name" value="Endoribonucl_YbeY"/>
    <property type="match status" value="1"/>
</dbReference>
<dbReference type="OrthoDB" id="27226at2759"/>
<gene>
    <name evidence="9" type="ORF">KFE25_002872</name>
</gene>
<feature type="chain" id="PRO_5035180382" evidence="8">
    <location>
        <begin position="23"/>
        <end position="288"/>
    </location>
</feature>
<dbReference type="PROSITE" id="PS01306">
    <property type="entry name" value="UPF0054"/>
    <property type="match status" value="1"/>
</dbReference>
<keyword evidence="7" id="KW-0862">Zinc</keyword>
<evidence type="ECO:0000256" key="5">
    <source>
        <dbReference type="ARBA" id="ARBA00022759"/>
    </source>
</evidence>
<dbReference type="SUPFAM" id="SSF55486">
    <property type="entry name" value="Metalloproteases ('zincins'), catalytic domain"/>
    <property type="match status" value="1"/>
</dbReference>
<reference evidence="9" key="1">
    <citation type="submission" date="2021-05" db="EMBL/GenBank/DDBJ databases">
        <title>The genome of the haptophyte Pavlova lutheri (Diacronema luteri, Pavlovales) - a model for lipid biosynthesis in eukaryotic algae.</title>
        <authorList>
            <person name="Hulatt C.J."/>
            <person name="Posewitz M.C."/>
        </authorList>
    </citation>
    <scope>NUCLEOTIDE SEQUENCE</scope>
    <source>
        <strain evidence="9">NIVA-4/92</strain>
    </source>
</reference>
<comment type="cofactor">
    <cofactor evidence="1">
        <name>Zn(2+)</name>
        <dbReference type="ChEBI" id="CHEBI:29105"/>
    </cofactor>
</comment>
<organism evidence="9 10">
    <name type="scientific">Diacronema lutheri</name>
    <name type="common">Unicellular marine alga</name>
    <name type="synonym">Monochrysis lutheri</name>
    <dbReference type="NCBI Taxonomy" id="2081491"/>
    <lineage>
        <taxon>Eukaryota</taxon>
        <taxon>Haptista</taxon>
        <taxon>Haptophyta</taxon>
        <taxon>Pavlovophyceae</taxon>
        <taxon>Pavlovales</taxon>
        <taxon>Pavlovaceae</taxon>
        <taxon>Diacronema</taxon>
    </lineage>
</organism>
<dbReference type="OMA" id="HETESDY"/>
<evidence type="ECO:0000256" key="3">
    <source>
        <dbReference type="ARBA" id="ARBA00022722"/>
    </source>
</evidence>
<keyword evidence="8" id="KW-0732">Signal</keyword>
<dbReference type="GO" id="GO:0006364">
    <property type="term" value="P:rRNA processing"/>
    <property type="evidence" value="ECO:0007669"/>
    <property type="project" value="InterPro"/>
</dbReference>
<evidence type="ECO:0000313" key="9">
    <source>
        <dbReference type="EMBL" id="KAG8465565.1"/>
    </source>
</evidence>
<feature type="signal peptide" evidence="8">
    <location>
        <begin position="1"/>
        <end position="22"/>
    </location>
</feature>
<dbReference type="GO" id="GO:0004222">
    <property type="term" value="F:metalloendopeptidase activity"/>
    <property type="evidence" value="ECO:0007669"/>
    <property type="project" value="InterPro"/>
</dbReference>
<keyword evidence="6" id="KW-0378">Hydrolase</keyword>
<keyword evidence="10" id="KW-1185">Reference proteome</keyword>
<dbReference type="Proteomes" id="UP000751190">
    <property type="component" value="Unassembled WGS sequence"/>
</dbReference>
<name>A0A8J5XUA4_DIALT</name>
<evidence type="ECO:0000256" key="6">
    <source>
        <dbReference type="ARBA" id="ARBA00022801"/>
    </source>
</evidence>
<evidence type="ECO:0000256" key="8">
    <source>
        <dbReference type="SAM" id="SignalP"/>
    </source>
</evidence>
<comment type="similarity">
    <text evidence="2">Belongs to the endoribonuclease YbeY family.</text>
</comment>
<dbReference type="InterPro" id="IPR002036">
    <property type="entry name" value="YbeY"/>
</dbReference>
<evidence type="ECO:0000313" key="10">
    <source>
        <dbReference type="Proteomes" id="UP000751190"/>
    </source>
</evidence>
<comment type="caution">
    <text evidence="9">The sequence shown here is derived from an EMBL/GenBank/DDBJ whole genome shotgun (WGS) entry which is preliminary data.</text>
</comment>
<dbReference type="EMBL" id="JAGTXO010000010">
    <property type="protein sequence ID" value="KAG8465565.1"/>
    <property type="molecule type" value="Genomic_DNA"/>
</dbReference>
<dbReference type="Pfam" id="PF02130">
    <property type="entry name" value="YbeY"/>
    <property type="match status" value="2"/>
</dbReference>
<dbReference type="AlphaFoldDB" id="A0A8J5XUA4"/>
<keyword evidence="3" id="KW-0540">Nuclease</keyword>
<evidence type="ECO:0000256" key="1">
    <source>
        <dbReference type="ARBA" id="ARBA00001947"/>
    </source>
</evidence>
<dbReference type="PANTHER" id="PTHR46986">
    <property type="entry name" value="ENDORIBONUCLEASE YBEY, CHLOROPLASTIC"/>
    <property type="match status" value="1"/>
</dbReference>
<evidence type="ECO:0000256" key="7">
    <source>
        <dbReference type="ARBA" id="ARBA00022833"/>
    </source>
</evidence>
<proteinExistence type="inferred from homology"/>
<dbReference type="Gene3D" id="3.40.390.30">
    <property type="entry name" value="Metalloproteases ('zincins'), catalytic domain"/>
    <property type="match status" value="1"/>
</dbReference>
<keyword evidence="4" id="KW-0479">Metal-binding</keyword>
<dbReference type="InterPro" id="IPR020549">
    <property type="entry name" value="YbeY_CS"/>
</dbReference>
<dbReference type="InterPro" id="IPR023091">
    <property type="entry name" value="MetalPrtase_cat_dom_sf_prd"/>
</dbReference>
<dbReference type="GO" id="GO:0004519">
    <property type="term" value="F:endonuclease activity"/>
    <property type="evidence" value="ECO:0007669"/>
    <property type="project" value="UniProtKB-KW"/>
</dbReference>